<evidence type="ECO:0000259" key="1">
    <source>
        <dbReference type="Pfam" id="PF06094"/>
    </source>
</evidence>
<evidence type="ECO:0000313" key="5">
    <source>
        <dbReference type="Proteomes" id="UP000254589"/>
    </source>
</evidence>
<reference evidence="2" key="2">
    <citation type="submission" date="2016-11" db="EMBL/GenBank/DDBJ databases">
        <title>Complete Genome Sequencing of Pandoraea pulmonicola DSM 16583.</title>
        <authorList>
            <person name="Chan K.-G."/>
        </authorList>
    </citation>
    <scope>NUCLEOTIDE SEQUENCE</scope>
    <source>
        <strain evidence="2">DSM 16583</strain>
    </source>
</reference>
<protein>
    <submittedName>
        <fullName evidence="3">AIG2-like family</fullName>
    </submittedName>
    <submittedName>
        <fullName evidence="2">Gamma-glutamylcyclotransferase</fullName>
    </submittedName>
</protein>
<dbReference type="InterPro" id="IPR013024">
    <property type="entry name" value="GGCT-like"/>
</dbReference>
<dbReference type="Proteomes" id="UP000254589">
    <property type="component" value="Unassembled WGS sequence"/>
</dbReference>
<reference evidence="4" key="1">
    <citation type="submission" date="2014-12" db="EMBL/GenBank/DDBJ databases">
        <title>Complete Genome Sequencing of Pandoraea pulmonicola DSM 16583.</title>
        <authorList>
            <person name="Chan K.-G."/>
        </authorList>
    </citation>
    <scope>NUCLEOTIDE SEQUENCE [LARGE SCALE GENOMIC DNA]</scope>
    <source>
        <strain evidence="4">DSM 16583</strain>
    </source>
</reference>
<accession>A0AAJ4Z8N7</accession>
<dbReference type="EMBL" id="UGSJ01000001">
    <property type="protein sequence ID" value="SUA88829.1"/>
    <property type="molecule type" value="Genomic_DNA"/>
</dbReference>
<gene>
    <name evidence="3" type="ORF">NCTC13159_00279</name>
    <name evidence="2" type="ORF">RO07_19640</name>
</gene>
<dbReference type="CDD" id="cd06661">
    <property type="entry name" value="GGCT_like"/>
    <property type="match status" value="1"/>
</dbReference>
<organism evidence="3 5">
    <name type="scientific">Pandoraea pulmonicola</name>
    <dbReference type="NCBI Taxonomy" id="93221"/>
    <lineage>
        <taxon>Bacteria</taxon>
        <taxon>Pseudomonadati</taxon>
        <taxon>Pseudomonadota</taxon>
        <taxon>Betaproteobacteria</taxon>
        <taxon>Burkholderiales</taxon>
        <taxon>Burkholderiaceae</taxon>
        <taxon>Pandoraea</taxon>
    </lineage>
</organism>
<reference evidence="3 5" key="3">
    <citation type="submission" date="2018-06" db="EMBL/GenBank/DDBJ databases">
        <authorList>
            <consortium name="Pathogen Informatics"/>
            <person name="Doyle S."/>
        </authorList>
    </citation>
    <scope>NUCLEOTIDE SEQUENCE [LARGE SCALE GENOMIC DNA]</scope>
    <source>
        <strain evidence="3 5">NCTC13159</strain>
    </source>
</reference>
<dbReference type="InterPro" id="IPR009288">
    <property type="entry name" value="AIG2-like_dom"/>
</dbReference>
<dbReference type="EMBL" id="CP010310">
    <property type="protein sequence ID" value="AJC23491.2"/>
    <property type="molecule type" value="Genomic_DNA"/>
</dbReference>
<dbReference type="AlphaFoldDB" id="A0AAJ4Z8N7"/>
<name>A0AAJ4Z8N7_PANPU</name>
<dbReference type="SUPFAM" id="SSF110857">
    <property type="entry name" value="Gamma-glutamyl cyclotransferase-like"/>
    <property type="match status" value="1"/>
</dbReference>
<feature type="domain" description="Gamma-glutamylcyclotransferase AIG2-like" evidence="1">
    <location>
        <begin position="17"/>
        <end position="142"/>
    </location>
</feature>
<dbReference type="KEGG" id="ppul:RO07_19640"/>
<evidence type="ECO:0000313" key="3">
    <source>
        <dbReference type="EMBL" id="SUA88829.1"/>
    </source>
</evidence>
<dbReference type="RefSeq" id="WP_052267206.1">
    <property type="nucleotide sequence ID" value="NZ_CP010310.2"/>
</dbReference>
<keyword evidence="4" id="KW-1185">Reference proteome</keyword>
<evidence type="ECO:0000313" key="2">
    <source>
        <dbReference type="EMBL" id="AJC23491.2"/>
    </source>
</evidence>
<sequence length="153" mass="16347">MNEPTRVASHDDAIYAFVYGTLRAGEINDMMRAAQRHGIAAPVYIGTAAMPGRLYDFGAYPGMVLATSGADAARVTGDVYRIPAALVPVLDDIEAVYPGEAGLFVREVWDVVCDGATYACIVYPVSTSAVSQLPQIPDGDWVAYRRARDTSAA</sequence>
<dbReference type="Pfam" id="PF06094">
    <property type="entry name" value="GGACT"/>
    <property type="match status" value="1"/>
</dbReference>
<proteinExistence type="predicted"/>
<dbReference type="InterPro" id="IPR036568">
    <property type="entry name" value="GGCT-like_sf"/>
</dbReference>
<dbReference type="Proteomes" id="UP000035086">
    <property type="component" value="Chromosome"/>
</dbReference>
<dbReference type="Gene3D" id="3.10.490.10">
    <property type="entry name" value="Gamma-glutamyl cyclotransferase-like"/>
    <property type="match status" value="1"/>
</dbReference>
<evidence type="ECO:0000313" key="4">
    <source>
        <dbReference type="Proteomes" id="UP000035086"/>
    </source>
</evidence>